<dbReference type="EMBL" id="BARS01039086">
    <property type="protein sequence ID" value="GAG15343.1"/>
    <property type="molecule type" value="Genomic_DNA"/>
</dbReference>
<dbReference type="Pfam" id="PF06114">
    <property type="entry name" value="Peptidase_M78"/>
    <property type="match status" value="1"/>
</dbReference>
<sequence>HRYSWHNSLLILTQRPDAIRVAGFKTWQTLGRHVRKGERGIMIFAPRPYHKEVENGNGETDTIDGIYFRPVHVFDVAQTEGADLPTIDVPTIDTIADDLLGKLQRVATERGIPVTFQTIETGAFGVSKGGTIDVDNRHATGQQAKTLAHELAHEALHKAERPDGMTRNIAELEAESVAYVVCTHFSLDVEVRSSRYIALWEGDSKALRASLERIAKTARDIIDDVEGQSARKAVA</sequence>
<feature type="non-terminal residue" evidence="3">
    <location>
        <position position="1"/>
    </location>
</feature>
<evidence type="ECO:0000259" key="1">
    <source>
        <dbReference type="Pfam" id="PF06114"/>
    </source>
</evidence>
<dbReference type="InterPro" id="IPR013610">
    <property type="entry name" value="ArdC_N"/>
</dbReference>
<reference evidence="3" key="1">
    <citation type="journal article" date="2014" name="Front. Microbiol.">
        <title>High frequency of phylogenetically diverse reductive dehalogenase-homologous genes in deep subseafloor sedimentary metagenomes.</title>
        <authorList>
            <person name="Kawai M."/>
            <person name="Futagami T."/>
            <person name="Toyoda A."/>
            <person name="Takaki Y."/>
            <person name="Nishi S."/>
            <person name="Hori S."/>
            <person name="Arai W."/>
            <person name="Tsubouchi T."/>
            <person name="Morono Y."/>
            <person name="Uchiyama I."/>
            <person name="Ito T."/>
            <person name="Fujiyama A."/>
            <person name="Inagaki F."/>
            <person name="Takami H."/>
        </authorList>
    </citation>
    <scope>NUCLEOTIDE SEQUENCE</scope>
    <source>
        <strain evidence="3">Expedition CK06-06</strain>
    </source>
</reference>
<feature type="domain" description="N-terminal" evidence="2">
    <location>
        <begin position="1"/>
        <end position="74"/>
    </location>
</feature>
<comment type="caution">
    <text evidence="3">The sequence shown here is derived from an EMBL/GenBank/DDBJ whole genome shotgun (WGS) entry which is preliminary data.</text>
</comment>
<protein>
    <submittedName>
        <fullName evidence="3">Uncharacterized protein</fullName>
    </submittedName>
</protein>
<name>X0VS95_9ZZZZ</name>
<evidence type="ECO:0000259" key="2">
    <source>
        <dbReference type="Pfam" id="PF08401"/>
    </source>
</evidence>
<dbReference type="GO" id="GO:0003697">
    <property type="term" value="F:single-stranded DNA binding"/>
    <property type="evidence" value="ECO:0007669"/>
    <property type="project" value="InterPro"/>
</dbReference>
<gene>
    <name evidence="3" type="ORF">S01H1_59735</name>
</gene>
<dbReference type="Pfam" id="PF08401">
    <property type="entry name" value="ArdcN"/>
    <property type="match status" value="1"/>
</dbReference>
<proteinExistence type="predicted"/>
<accession>X0VS95</accession>
<feature type="domain" description="IrrE N-terminal-like" evidence="1">
    <location>
        <begin position="122"/>
        <end position="178"/>
    </location>
</feature>
<evidence type="ECO:0000313" key="3">
    <source>
        <dbReference type="EMBL" id="GAG15343.1"/>
    </source>
</evidence>
<dbReference type="AlphaFoldDB" id="X0VS95"/>
<organism evidence="3">
    <name type="scientific">marine sediment metagenome</name>
    <dbReference type="NCBI Taxonomy" id="412755"/>
    <lineage>
        <taxon>unclassified sequences</taxon>
        <taxon>metagenomes</taxon>
        <taxon>ecological metagenomes</taxon>
    </lineage>
</organism>
<dbReference type="InterPro" id="IPR010359">
    <property type="entry name" value="IrrE_HExxH"/>
</dbReference>